<dbReference type="GO" id="GO:0007018">
    <property type="term" value="P:microtubule-based movement"/>
    <property type="evidence" value="ECO:0007669"/>
    <property type="project" value="InterPro"/>
</dbReference>
<dbReference type="GO" id="GO:0030286">
    <property type="term" value="C:dynein complex"/>
    <property type="evidence" value="ECO:0007669"/>
    <property type="project" value="InterPro"/>
</dbReference>
<dbReference type="EMBL" id="JABXBU010000012">
    <property type="protein sequence ID" value="KAF8789213.1"/>
    <property type="molecule type" value="Genomic_DNA"/>
</dbReference>
<reference evidence="2" key="1">
    <citation type="journal article" date="2020" name="bioRxiv">
        <title>Chromosome-level reference genome of the European wasp spider Argiope bruennichi: a resource for studies on range expansion and evolutionary adaptation.</title>
        <authorList>
            <person name="Sheffer M.M."/>
            <person name="Hoppe A."/>
            <person name="Krehenwinkel H."/>
            <person name="Uhl G."/>
            <person name="Kuss A.W."/>
            <person name="Jensen L."/>
            <person name="Jensen C."/>
            <person name="Gillespie R.G."/>
            <person name="Hoff K.J."/>
            <person name="Prost S."/>
        </authorList>
    </citation>
    <scope>NUCLEOTIDE SEQUENCE</scope>
</reference>
<feature type="coiled-coil region" evidence="1">
    <location>
        <begin position="798"/>
        <end position="825"/>
    </location>
</feature>
<reference evidence="2" key="2">
    <citation type="submission" date="2020-06" db="EMBL/GenBank/DDBJ databases">
        <authorList>
            <person name="Sheffer M."/>
        </authorList>
    </citation>
    <scope>NUCLEOTIDE SEQUENCE</scope>
</reference>
<dbReference type="GO" id="GO:0051959">
    <property type="term" value="F:dynein light intermediate chain binding"/>
    <property type="evidence" value="ECO:0007669"/>
    <property type="project" value="InterPro"/>
</dbReference>
<comment type="caution">
    <text evidence="2">The sequence shown here is derived from an EMBL/GenBank/DDBJ whole genome shotgun (WGS) entry which is preliminary data.</text>
</comment>
<gene>
    <name evidence="2" type="ORF">HNY73_007171</name>
</gene>
<protein>
    <submittedName>
        <fullName evidence="2">Dynein heavy chain 1 like protein</fullName>
    </submittedName>
</protein>
<name>A0A8T0FK49_ARGBR</name>
<sequence>MLGWVHTPPFTKTDLTLRSKLRVPGSRETPESSTLYFKKGFDPKIQVENRVPYGKIPKRVAVDIEKRKFARQDFKKILQDLGLEISVIRPPILRHRSDFLFLKSDYEEGIPSEPFLQLELFDDDWLYEIRSPYEWLSLGSSDMEQRPVPGTALIPVEAGNITGPVHLEWQDVAVLDYDDDNKLFLVRNEEECPKDGEPSVYDTQKVSDLWVPRIYLRFKAEEPFHFARRLRSAVTTRHIVEESIRINYYVENIPIEIEKIPKWPEKDLNDIIATARRSRHLQPKLQWIKDELDESVKELQLEFKRAVNCLAYMDVSGQDPNLLANFQNERLGNLMTPHKSGHLVKLNYPFKDRLENFRSISLWNQAEVVRALNLVQQEILAASDMTIYHLTPGNIFGLDQFETEQRAQLQKVDNYLHGQWLNSIANSILATISRCKTGSYDLNQTVQHTFRLTKIGKLLKLVGFKMQDVMRSMVMESVEQYAKIFEEACANLEDIMDNFEWTESFVCSKWSPLRSPVFEVGLDIKGVHLEFLVDLQKYRDVVVDLFGEALRVTQGLPKLEKLVMKKLLYNPDDKLESVGSWEKQISRWKKNIVAGLNKAIIVTTAYAKSYDDTLEAFKEDQINYVKKLARAKVTCEQLKEIIEMHHSEKNRLQDIIPRFVDIGPFRLMTDGVRLAAVRKHEQLADAVLSHFYDKLRQKMETINDQFLVLLDRIDQPTGNIEDMLEKKVWCRTVPKKIEKLSNEVNILRSDCKLIASFNRNMEDDDFSTYWRVQELPQITMRRLDSRMAGFDNERETHKQNLTGDLKQLKTNLANFANEVASLGDLWDTEQTASIASDTRRIRKELTMYGDRAQLLNKREKLFGKPVTHFSEIEELSNRLAPYELFWLNAAEFFKYRERVMSEELTIESKELREKILEFRKNLEKSLEYFTEEATPAIHESVVFVIEEIDDFFQSKWLASNAGS</sequence>
<evidence type="ECO:0000313" key="2">
    <source>
        <dbReference type="EMBL" id="KAF8789213.1"/>
    </source>
</evidence>
<evidence type="ECO:0000256" key="1">
    <source>
        <dbReference type="SAM" id="Coils"/>
    </source>
</evidence>
<dbReference type="PANTHER" id="PTHR22878">
    <property type="entry name" value="DYNEIN HEAVY CHAIN 6, AXONEMAL-LIKE-RELATED"/>
    <property type="match status" value="1"/>
</dbReference>
<dbReference type="Proteomes" id="UP000807504">
    <property type="component" value="Unassembled WGS sequence"/>
</dbReference>
<dbReference type="AlphaFoldDB" id="A0A8T0FK49"/>
<dbReference type="GO" id="GO:0045505">
    <property type="term" value="F:dynein intermediate chain binding"/>
    <property type="evidence" value="ECO:0007669"/>
    <property type="project" value="InterPro"/>
</dbReference>
<proteinExistence type="predicted"/>
<keyword evidence="3" id="KW-1185">Reference proteome</keyword>
<evidence type="ECO:0000313" key="3">
    <source>
        <dbReference type="Proteomes" id="UP000807504"/>
    </source>
</evidence>
<dbReference type="InterPro" id="IPR026983">
    <property type="entry name" value="DHC"/>
</dbReference>
<accession>A0A8T0FK49</accession>
<organism evidence="2 3">
    <name type="scientific">Argiope bruennichi</name>
    <name type="common">Wasp spider</name>
    <name type="synonym">Aranea bruennichi</name>
    <dbReference type="NCBI Taxonomy" id="94029"/>
    <lineage>
        <taxon>Eukaryota</taxon>
        <taxon>Metazoa</taxon>
        <taxon>Ecdysozoa</taxon>
        <taxon>Arthropoda</taxon>
        <taxon>Chelicerata</taxon>
        <taxon>Arachnida</taxon>
        <taxon>Araneae</taxon>
        <taxon>Araneomorphae</taxon>
        <taxon>Entelegynae</taxon>
        <taxon>Araneoidea</taxon>
        <taxon>Araneidae</taxon>
        <taxon>Argiope</taxon>
    </lineage>
</organism>
<keyword evidence="1" id="KW-0175">Coiled coil</keyword>
<dbReference type="PANTHER" id="PTHR22878:SF68">
    <property type="entry name" value="DYNEIN HEAVY CHAIN 6, AXONEMAL-LIKE"/>
    <property type="match status" value="1"/>
</dbReference>